<dbReference type="AlphaFoldDB" id="A0A938YAG6"/>
<feature type="transmembrane region" description="Helical" evidence="7">
    <location>
        <begin position="75"/>
        <end position="96"/>
    </location>
</feature>
<comment type="subcellular location">
    <subcellularLocation>
        <location evidence="1">Cell membrane</location>
        <topology evidence="1">Multi-pass membrane protein</topology>
    </subcellularLocation>
</comment>
<evidence type="ECO:0000256" key="6">
    <source>
        <dbReference type="ARBA" id="ARBA00023136"/>
    </source>
</evidence>
<keyword evidence="4 7" id="KW-0812">Transmembrane</keyword>
<organism evidence="9 10">
    <name type="scientific">Nakamurella leprariae</name>
    <dbReference type="NCBI Taxonomy" id="2803911"/>
    <lineage>
        <taxon>Bacteria</taxon>
        <taxon>Bacillati</taxon>
        <taxon>Actinomycetota</taxon>
        <taxon>Actinomycetes</taxon>
        <taxon>Nakamurellales</taxon>
        <taxon>Nakamurellaceae</taxon>
        <taxon>Nakamurella</taxon>
    </lineage>
</organism>
<dbReference type="EMBL" id="JAERWK010000003">
    <property type="protein sequence ID" value="MBM9466189.1"/>
    <property type="molecule type" value="Genomic_DNA"/>
</dbReference>
<dbReference type="InterPro" id="IPR051311">
    <property type="entry name" value="DedA_domain"/>
</dbReference>
<feature type="transmembrane region" description="Helical" evidence="7">
    <location>
        <begin position="197"/>
        <end position="215"/>
    </location>
</feature>
<keyword evidence="10" id="KW-1185">Reference proteome</keyword>
<evidence type="ECO:0000313" key="10">
    <source>
        <dbReference type="Proteomes" id="UP000663792"/>
    </source>
</evidence>
<gene>
    <name evidence="9" type="ORF">JL106_02695</name>
</gene>
<evidence type="ECO:0000256" key="4">
    <source>
        <dbReference type="ARBA" id="ARBA00022692"/>
    </source>
</evidence>
<evidence type="ECO:0000256" key="1">
    <source>
        <dbReference type="ARBA" id="ARBA00004651"/>
    </source>
</evidence>
<sequence>MSAIALLSTARPLAAPATGSADVGGIAGWAVDLMEQLGVLGAGLAIALENLFPPLPSEVILPLAGFTASLGTFSLVWVIVATTLGSLVGALALYTLGRTVGQARLRAIAERLPLMDGDDVDKTVAWFHRHGSAAVFFGRFIPLFRSLISIPAGVERMHVVKFTLLTTAGSLIWNTVFVLAGYLLGQNWHFVEGWSGVLQWVVIGLVAVALTVFVIRRVRRNQARAREIDEVTADLTENVAGPDRGPA</sequence>
<keyword evidence="3" id="KW-1003">Cell membrane</keyword>
<evidence type="ECO:0000256" key="3">
    <source>
        <dbReference type="ARBA" id="ARBA00022475"/>
    </source>
</evidence>
<dbReference type="Pfam" id="PF09335">
    <property type="entry name" value="VTT_dom"/>
    <property type="match status" value="1"/>
</dbReference>
<feature type="transmembrane region" description="Helical" evidence="7">
    <location>
        <begin position="162"/>
        <end position="185"/>
    </location>
</feature>
<protein>
    <submittedName>
        <fullName evidence="9">DedA family protein</fullName>
    </submittedName>
</protein>
<dbReference type="GO" id="GO:0005886">
    <property type="term" value="C:plasma membrane"/>
    <property type="evidence" value="ECO:0007669"/>
    <property type="project" value="UniProtKB-SubCell"/>
</dbReference>
<dbReference type="RefSeq" id="WP_205259138.1">
    <property type="nucleotide sequence ID" value="NZ_JAERWK010000003.1"/>
</dbReference>
<name>A0A938YAG6_9ACTN</name>
<feature type="domain" description="VTT" evidence="8">
    <location>
        <begin position="55"/>
        <end position="182"/>
    </location>
</feature>
<proteinExistence type="inferred from homology"/>
<comment type="similarity">
    <text evidence="2">Belongs to the DedA family.</text>
</comment>
<dbReference type="PANTHER" id="PTHR42709">
    <property type="entry name" value="ALKALINE PHOSPHATASE LIKE PROTEIN"/>
    <property type="match status" value="1"/>
</dbReference>
<dbReference type="InterPro" id="IPR032816">
    <property type="entry name" value="VTT_dom"/>
</dbReference>
<evidence type="ECO:0000259" key="8">
    <source>
        <dbReference type="Pfam" id="PF09335"/>
    </source>
</evidence>
<evidence type="ECO:0000256" key="7">
    <source>
        <dbReference type="SAM" id="Phobius"/>
    </source>
</evidence>
<evidence type="ECO:0000256" key="2">
    <source>
        <dbReference type="ARBA" id="ARBA00010792"/>
    </source>
</evidence>
<reference evidence="9" key="1">
    <citation type="submission" date="2021-01" db="EMBL/GenBank/DDBJ databases">
        <title>YIM 132084 draft genome.</title>
        <authorList>
            <person name="An D."/>
        </authorList>
    </citation>
    <scope>NUCLEOTIDE SEQUENCE</scope>
    <source>
        <strain evidence="9">YIM 132084</strain>
    </source>
</reference>
<comment type="caution">
    <text evidence="9">The sequence shown here is derived from an EMBL/GenBank/DDBJ whole genome shotgun (WGS) entry which is preliminary data.</text>
</comment>
<keyword evidence="5 7" id="KW-1133">Transmembrane helix</keyword>
<dbReference type="PANTHER" id="PTHR42709:SF6">
    <property type="entry name" value="UNDECAPRENYL PHOSPHATE TRANSPORTER A"/>
    <property type="match status" value="1"/>
</dbReference>
<keyword evidence="6 7" id="KW-0472">Membrane</keyword>
<accession>A0A938YAG6</accession>
<dbReference type="Proteomes" id="UP000663792">
    <property type="component" value="Unassembled WGS sequence"/>
</dbReference>
<evidence type="ECO:0000256" key="5">
    <source>
        <dbReference type="ARBA" id="ARBA00022989"/>
    </source>
</evidence>
<evidence type="ECO:0000313" key="9">
    <source>
        <dbReference type="EMBL" id="MBM9466189.1"/>
    </source>
</evidence>